<dbReference type="Proteomes" id="UP000827092">
    <property type="component" value="Unassembled WGS sequence"/>
</dbReference>
<evidence type="ECO:0000313" key="3">
    <source>
        <dbReference type="Proteomes" id="UP000827092"/>
    </source>
</evidence>
<gene>
    <name evidence="2" type="ORF">JTE90_019022</name>
</gene>
<sequence length="166" mass="18567">MLQDLNPTEPAGPHSQSLSRSYGSKLADFPYLIVIVTRGCSPWRPAADYGLRTGPRKLHISLGFSRANRRARITARDAVLYENRSLSQDERFQGHELYKEKITLPRVPVDVSRVVALQHLVPKDLSPCPGWGIVTHSFPPPGRSEEQTRACVAFGRRLARNGFPIP</sequence>
<feature type="region of interest" description="Disordered" evidence="1">
    <location>
        <begin position="1"/>
        <end position="20"/>
    </location>
</feature>
<protein>
    <submittedName>
        <fullName evidence="2">Uncharacterized protein</fullName>
    </submittedName>
</protein>
<reference evidence="2 3" key="1">
    <citation type="journal article" date="2022" name="Nat. Ecol. Evol.">
        <title>A masculinizing supergene underlies an exaggerated male reproductive morph in a spider.</title>
        <authorList>
            <person name="Hendrickx F."/>
            <person name="De Corte Z."/>
            <person name="Sonet G."/>
            <person name="Van Belleghem S.M."/>
            <person name="Kostlbacher S."/>
            <person name="Vangestel C."/>
        </authorList>
    </citation>
    <scope>NUCLEOTIDE SEQUENCE [LARGE SCALE GENOMIC DNA]</scope>
    <source>
        <strain evidence="2">W744_W776</strain>
    </source>
</reference>
<dbReference type="EMBL" id="JAFNEN010003355">
    <property type="protein sequence ID" value="KAG8171944.1"/>
    <property type="molecule type" value="Genomic_DNA"/>
</dbReference>
<evidence type="ECO:0000256" key="1">
    <source>
        <dbReference type="SAM" id="MobiDB-lite"/>
    </source>
</evidence>
<organism evidence="2 3">
    <name type="scientific">Oedothorax gibbosus</name>
    <dbReference type="NCBI Taxonomy" id="931172"/>
    <lineage>
        <taxon>Eukaryota</taxon>
        <taxon>Metazoa</taxon>
        <taxon>Ecdysozoa</taxon>
        <taxon>Arthropoda</taxon>
        <taxon>Chelicerata</taxon>
        <taxon>Arachnida</taxon>
        <taxon>Araneae</taxon>
        <taxon>Araneomorphae</taxon>
        <taxon>Entelegynae</taxon>
        <taxon>Araneoidea</taxon>
        <taxon>Linyphiidae</taxon>
        <taxon>Erigoninae</taxon>
        <taxon>Oedothorax</taxon>
    </lineage>
</organism>
<evidence type="ECO:0000313" key="2">
    <source>
        <dbReference type="EMBL" id="KAG8171944.1"/>
    </source>
</evidence>
<comment type="caution">
    <text evidence="2">The sequence shown here is derived from an EMBL/GenBank/DDBJ whole genome shotgun (WGS) entry which is preliminary data.</text>
</comment>
<name>A0AAV6TK03_9ARAC</name>
<keyword evidence="3" id="KW-1185">Reference proteome</keyword>
<dbReference type="AlphaFoldDB" id="A0AAV6TK03"/>
<proteinExistence type="predicted"/>
<accession>A0AAV6TK03</accession>